<sequence length="265" mass="30707">MKMIRFIIILLTVFICSTIEVHAAERQKDPDEIVKDFLPVNSELVKAEEPVGTKAIQRYDFDSDGQAELIVTFKEKDQLKAMVLKKESGQWKKVWEVTGEGFDIHYSGLEDMDGNGAKEYLIGWMIGASAGNELEIFQWQNGSLHKLNDTIPYHKLETLNEGKQTYLAVWQRFCCDAYTVEVLKWNGTKFIQDDKMFMMYYPKIKAFYEEKISKMDAWYYWYALADAQVKANLLQEAVLSIEKGLTLDPDNEQLLKLKKKLELGE</sequence>
<evidence type="ECO:0000313" key="3">
    <source>
        <dbReference type="Proteomes" id="UP000218887"/>
    </source>
</evidence>
<comment type="caution">
    <text evidence="2">The sequence shown here is derived from an EMBL/GenBank/DDBJ whole genome shotgun (WGS) entry which is preliminary data.</text>
</comment>
<keyword evidence="3" id="KW-1185">Reference proteome</keyword>
<organism evidence="2 3">
    <name type="scientific">Virgibacillus profundi</name>
    <dbReference type="NCBI Taxonomy" id="2024555"/>
    <lineage>
        <taxon>Bacteria</taxon>
        <taxon>Bacillati</taxon>
        <taxon>Bacillota</taxon>
        <taxon>Bacilli</taxon>
        <taxon>Bacillales</taxon>
        <taxon>Bacillaceae</taxon>
        <taxon>Virgibacillus</taxon>
    </lineage>
</organism>
<dbReference type="SUPFAM" id="SSF69318">
    <property type="entry name" value="Integrin alpha N-terminal domain"/>
    <property type="match status" value="1"/>
</dbReference>
<dbReference type="Proteomes" id="UP000218887">
    <property type="component" value="Unassembled WGS sequence"/>
</dbReference>
<dbReference type="RefSeq" id="WP_095656927.1">
    <property type="nucleotide sequence ID" value="NZ_NPOA01000014.1"/>
</dbReference>
<feature type="chain" id="PRO_5012313447" evidence="1">
    <location>
        <begin position="24"/>
        <end position="265"/>
    </location>
</feature>
<name>A0A2A2IAT5_9BACI</name>
<gene>
    <name evidence="2" type="ORF">CIL05_17975</name>
</gene>
<evidence type="ECO:0000256" key="1">
    <source>
        <dbReference type="SAM" id="SignalP"/>
    </source>
</evidence>
<reference evidence="2 3" key="1">
    <citation type="submission" date="2017-08" db="EMBL/GenBank/DDBJ databases">
        <title>Virgibacillus indicus sp. nov. and Virgibacillus profoundi sp. nov, two moderately halophilic bacteria isolated from marine sediment by using the Microfluidic Streak Plate.</title>
        <authorList>
            <person name="Xu B."/>
            <person name="Hu B."/>
            <person name="Wang J."/>
            <person name="Zhu Y."/>
            <person name="Huang L."/>
            <person name="Du W."/>
            <person name="Huang Y."/>
        </authorList>
    </citation>
    <scope>NUCLEOTIDE SEQUENCE [LARGE SCALE GENOMIC DNA]</scope>
    <source>
        <strain evidence="2 3">IO3-P3-H5</strain>
    </source>
</reference>
<evidence type="ECO:0000313" key="2">
    <source>
        <dbReference type="EMBL" id="PAV28255.1"/>
    </source>
</evidence>
<dbReference type="EMBL" id="NPOA01000014">
    <property type="protein sequence ID" value="PAV28255.1"/>
    <property type="molecule type" value="Genomic_DNA"/>
</dbReference>
<dbReference type="InterPro" id="IPR011990">
    <property type="entry name" value="TPR-like_helical_dom_sf"/>
</dbReference>
<dbReference type="SUPFAM" id="SSF48452">
    <property type="entry name" value="TPR-like"/>
    <property type="match status" value="1"/>
</dbReference>
<dbReference type="AlphaFoldDB" id="A0A2A2IAT5"/>
<accession>A0A2A2IAT5</accession>
<proteinExistence type="predicted"/>
<feature type="signal peptide" evidence="1">
    <location>
        <begin position="1"/>
        <end position="23"/>
    </location>
</feature>
<dbReference type="InterPro" id="IPR028994">
    <property type="entry name" value="Integrin_alpha_N"/>
</dbReference>
<protein>
    <submittedName>
        <fullName evidence="2">Uncharacterized protein</fullName>
    </submittedName>
</protein>
<dbReference type="OrthoDB" id="5637at2"/>
<keyword evidence="1" id="KW-0732">Signal</keyword>